<name>A0A6C0C1S5_9ZZZZ</name>
<sequence length="91" mass="10230">MAKPALEHSTVKCCLGKLLPRGALRKGLQLLPLELQTIVVRLPILRTTALWIHYVEILMRALSLSRNGGIIRSRVSLRVGEVVKRDVPIQR</sequence>
<organism evidence="1">
    <name type="scientific">viral metagenome</name>
    <dbReference type="NCBI Taxonomy" id="1070528"/>
    <lineage>
        <taxon>unclassified sequences</taxon>
        <taxon>metagenomes</taxon>
        <taxon>organismal metagenomes</taxon>
    </lineage>
</organism>
<proteinExistence type="predicted"/>
<dbReference type="AlphaFoldDB" id="A0A6C0C1S5"/>
<protein>
    <submittedName>
        <fullName evidence="1">Uncharacterized protein</fullName>
    </submittedName>
</protein>
<accession>A0A6C0C1S5</accession>
<dbReference type="EMBL" id="MN739300">
    <property type="protein sequence ID" value="QHS97513.1"/>
    <property type="molecule type" value="Genomic_DNA"/>
</dbReference>
<evidence type="ECO:0000313" key="1">
    <source>
        <dbReference type="EMBL" id="QHS97513.1"/>
    </source>
</evidence>
<reference evidence="1" key="1">
    <citation type="journal article" date="2020" name="Nature">
        <title>Giant virus diversity and host interactions through global metagenomics.</title>
        <authorList>
            <person name="Schulz F."/>
            <person name="Roux S."/>
            <person name="Paez-Espino D."/>
            <person name="Jungbluth S."/>
            <person name="Walsh D.A."/>
            <person name="Denef V.J."/>
            <person name="McMahon K.D."/>
            <person name="Konstantinidis K.T."/>
            <person name="Eloe-Fadrosh E.A."/>
            <person name="Kyrpides N.C."/>
            <person name="Woyke T."/>
        </authorList>
    </citation>
    <scope>NUCLEOTIDE SEQUENCE</scope>
    <source>
        <strain evidence="1">GVMAG-M-3300020182-33</strain>
    </source>
</reference>